<comment type="subcellular location">
    <subcellularLocation>
        <location evidence="2">Bacterial flagellum basal body</location>
    </subcellularLocation>
</comment>
<evidence type="ECO:0000256" key="2">
    <source>
        <dbReference type="RuleBase" id="RU362116"/>
    </source>
</evidence>
<dbReference type="Pfam" id="PF00460">
    <property type="entry name" value="Flg_bb_rod"/>
    <property type="match status" value="1"/>
</dbReference>
<proteinExistence type="inferred from homology"/>
<evidence type="ECO:0000256" key="1">
    <source>
        <dbReference type="ARBA" id="ARBA00009677"/>
    </source>
</evidence>
<keyword evidence="6" id="KW-0282">Flagellum</keyword>
<dbReference type="GO" id="GO:0009425">
    <property type="term" value="C:bacterial-type flagellum basal body"/>
    <property type="evidence" value="ECO:0007669"/>
    <property type="project" value="UniProtKB-SubCell"/>
</dbReference>
<evidence type="ECO:0000259" key="3">
    <source>
        <dbReference type="Pfam" id="PF00460"/>
    </source>
</evidence>
<keyword evidence="2" id="KW-0975">Bacterial flagellum</keyword>
<protein>
    <submittedName>
        <fullName evidence="6">Flagellar basal body rod protein FlgG</fullName>
    </submittedName>
</protein>
<dbReference type="PANTHER" id="PTHR30435:SF31">
    <property type="entry name" value="FLAGELLAR BASAL-BODY ROD PROTEIN FLGG"/>
    <property type="match status" value="1"/>
</dbReference>
<dbReference type="InterPro" id="IPR020013">
    <property type="entry name" value="Flagellar_FlgE/F/G"/>
</dbReference>
<comment type="similarity">
    <text evidence="1 2">Belongs to the flagella basal body rod proteins family.</text>
</comment>
<evidence type="ECO:0000313" key="7">
    <source>
        <dbReference type="Proteomes" id="UP000224003"/>
    </source>
</evidence>
<dbReference type="Pfam" id="PF06429">
    <property type="entry name" value="Flg_bbr_C"/>
    <property type="match status" value="1"/>
</dbReference>
<feature type="domain" description="Flagellar basal body rod protein N-terminal" evidence="3">
    <location>
        <begin position="4"/>
        <end position="34"/>
    </location>
</feature>
<dbReference type="PANTHER" id="PTHR30435">
    <property type="entry name" value="FLAGELLAR PROTEIN"/>
    <property type="match status" value="1"/>
</dbReference>
<organism evidence="6 7">
    <name type="scientific">Bacillus thuringiensis</name>
    <dbReference type="NCBI Taxonomy" id="1428"/>
    <lineage>
        <taxon>Bacteria</taxon>
        <taxon>Bacillati</taxon>
        <taxon>Bacillota</taxon>
        <taxon>Bacilli</taxon>
        <taxon>Bacillales</taxon>
        <taxon>Bacillaceae</taxon>
        <taxon>Bacillus</taxon>
        <taxon>Bacillus cereus group</taxon>
    </lineage>
</organism>
<dbReference type="EMBL" id="NUVX01000070">
    <property type="protein sequence ID" value="PFJ31039.1"/>
    <property type="molecule type" value="Genomic_DNA"/>
</dbReference>
<dbReference type="NCBIfam" id="TIGR03506">
    <property type="entry name" value="FlgEFG_subfam"/>
    <property type="match status" value="1"/>
</dbReference>
<evidence type="ECO:0000259" key="5">
    <source>
        <dbReference type="Pfam" id="PF22692"/>
    </source>
</evidence>
<dbReference type="AlphaFoldDB" id="A0A9X6WHM3"/>
<dbReference type="InterPro" id="IPR010930">
    <property type="entry name" value="Flg_bb/hook_C_dom"/>
</dbReference>
<evidence type="ECO:0000313" key="6">
    <source>
        <dbReference type="EMBL" id="PFJ31039.1"/>
    </source>
</evidence>
<feature type="domain" description="Flagellar basal-body/hook protein C-terminal" evidence="4">
    <location>
        <begin position="208"/>
        <end position="254"/>
    </location>
</feature>
<keyword evidence="6" id="KW-0969">Cilium</keyword>
<feature type="domain" description="Flagellar hook protein FlgE/F/G-like D1" evidence="5">
    <location>
        <begin position="101"/>
        <end position="158"/>
    </location>
</feature>
<dbReference type="InterPro" id="IPR053967">
    <property type="entry name" value="LlgE_F_G-like_D1"/>
</dbReference>
<keyword evidence="6" id="KW-0966">Cell projection</keyword>
<reference evidence="6 7" key="1">
    <citation type="submission" date="2017-09" db="EMBL/GenBank/DDBJ databases">
        <title>Large-scale bioinformatics analysis of Bacillus genomes uncovers conserved roles of natural products in bacterial physiology.</title>
        <authorList>
            <consortium name="Agbiome Team Llc"/>
            <person name="Bleich R.M."/>
            <person name="Grubbs K.J."/>
            <person name="Santa Maria K.C."/>
            <person name="Allen S.E."/>
            <person name="Farag S."/>
            <person name="Shank E.A."/>
            <person name="Bowers A."/>
        </authorList>
    </citation>
    <scope>NUCLEOTIDE SEQUENCE [LARGE SCALE GENOMIC DNA]</scope>
    <source>
        <strain evidence="6 7">AFS085496</strain>
    </source>
</reference>
<dbReference type="InterPro" id="IPR037925">
    <property type="entry name" value="FlgE/F/G-like"/>
</dbReference>
<dbReference type="InterPro" id="IPR001444">
    <property type="entry name" value="Flag_bb_rod_N"/>
</dbReference>
<name>A0A9X6WHM3_BACTU</name>
<dbReference type="GO" id="GO:0071978">
    <property type="term" value="P:bacterial-type flagellum-dependent swarming motility"/>
    <property type="evidence" value="ECO:0007669"/>
    <property type="project" value="TreeGrafter"/>
</dbReference>
<dbReference type="SUPFAM" id="SSF117143">
    <property type="entry name" value="Flagellar hook protein flgE"/>
    <property type="match status" value="1"/>
</dbReference>
<comment type="caution">
    <text evidence="6">The sequence shown here is derived from an EMBL/GenBank/DDBJ whole genome shotgun (WGS) entry which is preliminary data.</text>
</comment>
<dbReference type="Pfam" id="PF22692">
    <property type="entry name" value="LlgE_F_G_D1"/>
    <property type="match status" value="1"/>
</dbReference>
<accession>A0A9X6WHM3</accession>
<gene>
    <name evidence="6" type="primary">flgG</name>
    <name evidence="6" type="ORF">COJ15_30370</name>
</gene>
<dbReference type="Proteomes" id="UP000224003">
    <property type="component" value="Unassembled WGS sequence"/>
</dbReference>
<dbReference type="RefSeq" id="WP_098517497.1">
    <property type="nucleotide sequence ID" value="NZ_NUVX01000070.1"/>
</dbReference>
<evidence type="ECO:0000259" key="4">
    <source>
        <dbReference type="Pfam" id="PF06429"/>
    </source>
</evidence>
<sequence length="256" mass="28716">MEGIYIGAMGMLSSQNHIDTHANNIANANSNGFKFDTMMSKVFEEKSAYRNEGGARTFIGDYSNKVVDEGIITNLRPGQTKLTNSPLDITVSDKPDGNVSFFVVSRDNKQYLTRNGEFELDEERKLRTMSGAYILDSNNQTIIVPKGVNPMIDKEGNVRNNETGDLLGKIQMREISRNNRPNLNKEEGSMFSYMGGINQLPISQSEVQSNTLELSNVDMSKEMVDLMNSQKSFQANQKAFLSYDKVLDKEANQLIR</sequence>